<keyword evidence="1" id="KW-0472">Membrane</keyword>
<keyword evidence="1" id="KW-1133">Transmembrane helix</keyword>
<dbReference type="InParanoid" id="S2JN12"/>
<sequence>MASYPLPPLTTVDSSFMSDQQQHDEYVVRKQEKTAVEHCEQVPHDEISKQRKPLKHYLCCICCPYLPMWARYGCCTLLLLFLVFLVIVGVLAALFKVPIVDFNGPTKHPDGYAPFEKSNDTLAFSVNFGLQIGVVNDNVESITFESIRAIAYYPTAPKISVGGGEISNVHIRSYGITNFTFPFSIKYDPIKDEGYAMLTDIASKCGLLGGSSKEDLYIEYDLIPTIRIAGIAISPTIRQSSHFPCPISSGQLTIGLTANSVQDSSAGEDEDEED</sequence>
<protein>
    <recommendedName>
        <fullName evidence="4">Late embryogenesis abundant protein LEA-2 subgroup domain-containing protein</fullName>
    </recommendedName>
</protein>
<dbReference type="EMBL" id="KE124053">
    <property type="protein sequence ID" value="EPB83948.1"/>
    <property type="molecule type" value="Genomic_DNA"/>
</dbReference>
<proteinExistence type="predicted"/>
<dbReference type="Proteomes" id="UP000014254">
    <property type="component" value="Unassembled WGS sequence"/>
</dbReference>
<feature type="transmembrane region" description="Helical" evidence="1">
    <location>
        <begin position="74"/>
        <end position="95"/>
    </location>
</feature>
<accession>S2JN12</accession>
<evidence type="ECO:0000313" key="3">
    <source>
        <dbReference type="Proteomes" id="UP000014254"/>
    </source>
</evidence>
<evidence type="ECO:0000313" key="2">
    <source>
        <dbReference type="EMBL" id="EPB83948.1"/>
    </source>
</evidence>
<dbReference type="eggNOG" id="ENOG502S1T1">
    <property type="taxonomic scope" value="Eukaryota"/>
</dbReference>
<name>S2JN12_MUCC1</name>
<dbReference type="OMA" id="EHCEQVP"/>
<dbReference type="VEuPathDB" id="FungiDB:HMPREF1544_09282"/>
<keyword evidence="1" id="KW-0812">Transmembrane</keyword>
<gene>
    <name evidence="2" type="ORF">HMPREF1544_09282</name>
</gene>
<organism evidence="2 3">
    <name type="scientific">Mucor circinelloides f. circinelloides (strain 1006PhL)</name>
    <name type="common">Mucormycosis agent</name>
    <name type="synonym">Calyptromyces circinelloides</name>
    <dbReference type="NCBI Taxonomy" id="1220926"/>
    <lineage>
        <taxon>Eukaryota</taxon>
        <taxon>Fungi</taxon>
        <taxon>Fungi incertae sedis</taxon>
        <taxon>Mucoromycota</taxon>
        <taxon>Mucoromycotina</taxon>
        <taxon>Mucoromycetes</taxon>
        <taxon>Mucorales</taxon>
        <taxon>Mucorineae</taxon>
        <taxon>Mucoraceae</taxon>
        <taxon>Mucor</taxon>
    </lineage>
</organism>
<keyword evidence="3" id="KW-1185">Reference proteome</keyword>
<evidence type="ECO:0000256" key="1">
    <source>
        <dbReference type="SAM" id="Phobius"/>
    </source>
</evidence>
<dbReference type="OrthoDB" id="20273at2759"/>
<dbReference type="AlphaFoldDB" id="S2JN12"/>
<evidence type="ECO:0008006" key="4">
    <source>
        <dbReference type="Google" id="ProtNLM"/>
    </source>
</evidence>
<reference evidence="3" key="1">
    <citation type="submission" date="2013-05" db="EMBL/GenBank/DDBJ databases">
        <title>The Genome sequence of Mucor circinelloides f. circinelloides 1006PhL.</title>
        <authorList>
            <consortium name="The Broad Institute Genomics Platform"/>
            <person name="Cuomo C."/>
            <person name="Earl A."/>
            <person name="Findley K."/>
            <person name="Lee S.C."/>
            <person name="Walker B."/>
            <person name="Young S."/>
            <person name="Zeng Q."/>
            <person name="Gargeya S."/>
            <person name="Fitzgerald M."/>
            <person name="Haas B."/>
            <person name="Abouelleil A."/>
            <person name="Allen A.W."/>
            <person name="Alvarado L."/>
            <person name="Arachchi H.M."/>
            <person name="Berlin A.M."/>
            <person name="Chapman S.B."/>
            <person name="Gainer-Dewar J."/>
            <person name="Goldberg J."/>
            <person name="Griggs A."/>
            <person name="Gujja S."/>
            <person name="Hansen M."/>
            <person name="Howarth C."/>
            <person name="Imamovic A."/>
            <person name="Ireland A."/>
            <person name="Larimer J."/>
            <person name="McCowan C."/>
            <person name="Murphy C."/>
            <person name="Pearson M."/>
            <person name="Poon T.W."/>
            <person name="Priest M."/>
            <person name="Roberts A."/>
            <person name="Saif S."/>
            <person name="Shea T."/>
            <person name="Sisk P."/>
            <person name="Sykes S."/>
            <person name="Wortman J."/>
            <person name="Nusbaum C."/>
            <person name="Birren B."/>
        </authorList>
    </citation>
    <scope>NUCLEOTIDE SEQUENCE [LARGE SCALE GENOMIC DNA]</scope>
    <source>
        <strain evidence="3">1006PhL</strain>
    </source>
</reference>